<gene>
    <name evidence="5" type="ORF">ACFQMJ_32865</name>
</gene>
<dbReference type="InterPro" id="IPR009057">
    <property type="entry name" value="Homeodomain-like_sf"/>
</dbReference>
<protein>
    <submittedName>
        <fullName evidence="5">CdaR family transcriptional regulator</fullName>
    </submittedName>
</protein>
<feature type="domain" description="Putative sugar diacid recognition" evidence="2">
    <location>
        <begin position="2"/>
        <end position="134"/>
    </location>
</feature>
<evidence type="ECO:0000259" key="2">
    <source>
        <dbReference type="Pfam" id="PF05651"/>
    </source>
</evidence>
<comment type="similarity">
    <text evidence="1">Belongs to the CdaR family.</text>
</comment>
<proteinExistence type="inferred from homology"/>
<dbReference type="Gene3D" id="1.10.10.2840">
    <property type="entry name" value="PucR C-terminal helix-turn-helix domain"/>
    <property type="match status" value="1"/>
</dbReference>
<feature type="domain" description="CdaR GGDEF-like" evidence="4">
    <location>
        <begin position="148"/>
        <end position="262"/>
    </location>
</feature>
<comment type="caution">
    <text evidence="5">The sequence shown here is derived from an EMBL/GenBank/DDBJ whole genome shotgun (WGS) entry which is preliminary data.</text>
</comment>
<feature type="domain" description="PucR C-terminal helix-turn-helix" evidence="3">
    <location>
        <begin position="308"/>
        <end position="362"/>
    </location>
</feature>
<dbReference type="EMBL" id="JBHTAI010000033">
    <property type="protein sequence ID" value="MFC7153342.1"/>
    <property type="molecule type" value="Genomic_DNA"/>
</dbReference>
<dbReference type="Pfam" id="PF17853">
    <property type="entry name" value="GGDEF_2"/>
    <property type="match status" value="1"/>
</dbReference>
<dbReference type="Pfam" id="PF13556">
    <property type="entry name" value="HTH_30"/>
    <property type="match status" value="1"/>
</dbReference>
<name>A0ABW2FPE4_9BACL</name>
<dbReference type="InterPro" id="IPR041522">
    <property type="entry name" value="CdaR_GGDEF"/>
</dbReference>
<dbReference type="RefSeq" id="WP_378052372.1">
    <property type="nucleotide sequence ID" value="NZ_JBHMDN010000048.1"/>
</dbReference>
<evidence type="ECO:0000256" key="1">
    <source>
        <dbReference type="ARBA" id="ARBA00006754"/>
    </source>
</evidence>
<organism evidence="5 6">
    <name type="scientific">Cohnella cellulosilytica</name>
    <dbReference type="NCBI Taxonomy" id="986710"/>
    <lineage>
        <taxon>Bacteria</taxon>
        <taxon>Bacillati</taxon>
        <taxon>Bacillota</taxon>
        <taxon>Bacilli</taxon>
        <taxon>Bacillales</taxon>
        <taxon>Paenibacillaceae</taxon>
        <taxon>Cohnella</taxon>
    </lineage>
</organism>
<accession>A0ABW2FPE4</accession>
<dbReference type="SUPFAM" id="SSF46689">
    <property type="entry name" value="Homeodomain-like"/>
    <property type="match status" value="1"/>
</dbReference>
<dbReference type="PANTHER" id="PTHR33744">
    <property type="entry name" value="CARBOHYDRATE DIACID REGULATOR"/>
    <property type="match status" value="1"/>
</dbReference>
<evidence type="ECO:0000259" key="4">
    <source>
        <dbReference type="Pfam" id="PF17853"/>
    </source>
</evidence>
<dbReference type="Pfam" id="PF05651">
    <property type="entry name" value="Diacid_rec"/>
    <property type="match status" value="1"/>
</dbReference>
<dbReference type="PANTHER" id="PTHR33744:SF15">
    <property type="entry name" value="CARBOHYDRATE DIACID REGULATOR"/>
    <property type="match status" value="1"/>
</dbReference>
<dbReference type="InterPro" id="IPR051448">
    <property type="entry name" value="CdaR-like_regulators"/>
</dbReference>
<dbReference type="Proteomes" id="UP001596378">
    <property type="component" value="Unassembled WGS sequence"/>
</dbReference>
<dbReference type="InterPro" id="IPR008599">
    <property type="entry name" value="Diacid_rec"/>
</dbReference>
<keyword evidence="6" id="KW-1185">Reference proteome</keyword>
<evidence type="ECO:0000313" key="5">
    <source>
        <dbReference type="EMBL" id="MFC7153342.1"/>
    </source>
</evidence>
<evidence type="ECO:0000313" key="6">
    <source>
        <dbReference type="Proteomes" id="UP001596378"/>
    </source>
</evidence>
<dbReference type="InterPro" id="IPR042070">
    <property type="entry name" value="PucR_C-HTH_sf"/>
</dbReference>
<sequence>MLTKELAEMIVRETMERLNRNINIFDAEGVVLASGDSSRIGQVHEAAREAVRKNKAYEIEEGVQARWKGALAGVNLPICYDGFAVGAVGITGRPDDVKPFGELVKMTAELMLRQQQLERQRNWKQFVVDRVVDELVEGETAAKANRTELNGRLRPVSFALHPPYQAATVQTVHPVRDGESAARLLQLLSRYLAGEALVSQRQDGEWIILFANREPDRVKSMVEGLPKIGRSVHQALLVGVGDSVDDLRLVPDSCRESKAVLKLNSTGEGGIAYYEDRAWEAVIAEISPASKRKMIEAYRPHLPPKTGETLDCFFRCGLNVAAAASRLGIHRNTMIYRLEQIKLATGCNPQIFRHALTLQLVLWLIKQDEAPGA</sequence>
<reference evidence="6" key="1">
    <citation type="journal article" date="2019" name="Int. J. Syst. Evol. Microbiol.">
        <title>The Global Catalogue of Microorganisms (GCM) 10K type strain sequencing project: providing services to taxonomists for standard genome sequencing and annotation.</title>
        <authorList>
            <consortium name="The Broad Institute Genomics Platform"/>
            <consortium name="The Broad Institute Genome Sequencing Center for Infectious Disease"/>
            <person name="Wu L."/>
            <person name="Ma J."/>
        </authorList>
    </citation>
    <scope>NUCLEOTIDE SEQUENCE [LARGE SCALE GENOMIC DNA]</scope>
    <source>
        <strain evidence="6">KCTC 12907</strain>
    </source>
</reference>
<dbReference type="InterPro" id="IPR025736">
    <property type="entry name" value="PucR_C-HTH_dom"/>
</dbReference>
<evidence type="ECO:0000259" key="3">
    <source>
        <dbReference type="Pfam" id="PF13556"/>
    </source>
</evidence>